<gene>
    <name evidence="1" type="ORF">NPIL_339731</name>
</gene>
<evidence type="ECO:0000313" key="2">
    <source>
        <dbReference type="Proteomes" id="UP000887013"/>
    </source>
</evidence>
<protein>
    <submittedName>
        <fullName evidence="1">Uncharacterized protein</fullName>
    </submittedName>
</protein>
<sequence>MLFLRGREANTKRELWHMDGQQYPQVTTHRSMRLKDTKHETQEAYVQAVTVLWSGTLWDNGLIPTIRA</sequence>
<accession>A0A8X6ML26</accession>
<organism evidence="1 2">
    <name type="scientific">Nephila pilipes</name>
    <name type="common">Giant wood spider</name>
    <name type="synonym">Nephila maculata</name>
    <dbReference type="NCBI Taxonomy" id="299642"/>
    <lineage>
        <taxon>Eukaryota</taxon>
        <taxon>Metazoa</taxon>
        <taxon>Ecdysozoa</taxon>
        <taxon>Arthropoda</taxon>
        <taxon>Chelicerata</taxon>
        <taxon>Arachnida</taxon>
        <taxon>Araneae</taxon>
        <taxon>Araneomorphae</taxon>
        <taxon>Entelegynae</taxon>
        <taxon>Araneoidea</taxon>
        <taxon>Nephilidae</taxon>
        <taxon>Nephila</taxon>
    </lineage>
</organism>
<dbReference type="Proteomes" id="UP000887013">
    <property type="component" value="Unassembled WGS sequence"/>
</dbReference>
<evidence type="ECO:0000313" key="1">
    <source>
        <dbReference type="EMBL" id="GFS67887.1"/>
    </source>
</evidence>
<name>A0A8X6ML26_NEPPI</name>
<dbReference type="AlphaFoldDB" id="A0A8X6ML26"/>
<proteinExistence type="predicted"/>
<keyword evidence="2" id="KW-1185">Reference proteome</keyword>
<reference evidence="1" key="1">
    <citation type="submission" date="2020-08" db="EMBL/GenBank/DDBJ databases">
        <title>Multicomponent nature underlies the extraordinary mechanical properties of spider dragline silk.</title>
        <authorList>
            <person name="Kono N."/>
            <person name="Nakamura H."/>
            <person name="Mori M."/>
            <person name="Yoshida Y."/>
            <person name="Ohtoshi R."/>
            <person name="Malay A.D."/>
            <person name="Moran D.A.P."/>
            <person name="Tomita M."/>
            <person name="Numata K."/>
            <person name="Arakawa K."/>
        </authorList>
    </citation>
    <scope>NUCLEOTIDE SEQUENCE</scope>
</reference>
<comment type="caution">
    <text evidence="1">The sequence shown here is derived from an EMBL/GenBank/DDBJ whole genome shotgun (WGS) entry which is preliminary data.</text>
</comment>
<dbReference type="EMBL" id="BMAW01000190">
    <property type="protein sequence ID" value="GFS67887.1"/>
    <property type="molecule type" value="Genomic_DNA"/>
</dbReference>